<dbReference type="Proteomes" id="UP001558613">
    <property type="component" value="Unassembled WGS sequence"/>
</dbReference>
<keyword evidence="2" id="KW-1185">Reference proteome</keyword>
<reference evidence="1 2" key="1">
    <citation type="submission" date="2023-09" db="EMBL/GenBank/DDBJ databases">
        <authorList>
            <person name="Wang M."/>
        </authorList>
    </citation>
    <scope>NUCLEOTIDE SEQUENCE [LARGE SCALE GENOMIC DNA]</scope>
    <source>
        <strain evidence="1">GT-2023</strain>
        <tissue evidence="1">Liver</tissue>
    </source>
</reference>
<comment type="caution">
    <text evidence="1">The sequence shown here is derived from an EMBL/GenBank/DDBJ whole genome shotgun (WGS) entry which is preliminary data.</text>
</comment>
<evidence type="ECO:0000313" key="2">
    <source>
        <dbReference type="Proteomes" id="UP001558613"/>
    </source>
</evidence>
<dbReference type="EMBL" id="JAYMGO010000022">
    <property type="protein sequence ID" value="KAL1250799.1"/>
    <property type="molecule type" value="Genomic_DNA"/>
</dbReference>
<protein>
    <submittedName>
        <fullName evidence="1">Uncharacterized protein</fullName>
    </submittedName>
</protein>
<feature type="non-terminal residue" evidence="1">
    <location>
        <position position="95"/>
    </location>
</feature>
<organism evidence="1 2">
    <name type="scientific">Cirrhinus molitorella</name>
    <name type="common">mud carp</name>
    <dbReference type="NCBI Taxonomy" id="172907"/>
    <lineage>
        <taxon>Eukaryota</taxon>
        <taxon>Metazoa</taxon>
        <taxon>Chordata</taxon>
        <taxon>Craniata</taxon>
        <taxon>Vertebrata</taxon>
        <taxon>Euteleostomi</taxon>
        <taxon>Actinopterygii</taxon>
        <taxon>Neopterygii</taxon>
        <taxon>Teleostei</taxon>
        <taxon>Ostariophysi</taxon>
        <taxon>Cypriniformes</taxon>
        <taxon>Cyprinidae</taxon>
        <taxon>Labeoninae</taxon>
        <taxon>Labeonini</taxon>
        <taxon>Cirrhinus</taxon>
    </lineage>
</organism>
<accession>A0ABR3LGJ9</accession>
<proteinExistence type="predicted"/>
<gene>
    <name evidence="1" type="ORF">QQF64_018595</name>
</gene>
<evidence type="ECO:0000313" key="1">
    <source>
        <dbReference type="EMBL" id="KAL1250799.1"/>
    </source>
</evidence>
<sequence length="95" mass="10930">MDIEFSKLTDRKKDLFIWKWEGTIIPKLKEIASLKKKNDFRHLLEKADNQQDDELCYTMLKILIHLLPPTASGSVAGSRCCVNSAVSYLLEQVFT</sequence>
<name>A0ABR3LGJ9_9TELE</name>